<feature type="domain" description="DUF58" evidence="2">
    <location>
        <begin position="191"/>
        <end position="282"/>
    </location>
</feature>
<evidence type="ECO:0000259" key="2">
    <source>
        <dbReference type="Pfam" id="PF01882"/>
    </source>
</evidence>
<feature type="transmembrane region" description="Helical" evidence="1">
    <location>
        <begin position="12"/>
        <end position="43"/>
    </location>
</feature>
<dbReference type="EMBL" id="AP012051">
    <property type="protein sequence ID" value="BAL80904.1"/>
    <property type="molecule type" value="Genomic_DNA"/>
</dbReference>
<dbReference type="PANTHER" id="PTHR34351:SF2">
    <property type="entry name" value="DUF58 DOMAIN-CONTAINING PROTEIN"/>
    <property type="match status" value="1"/>
</dbReference>
<reference evidence="3 4" key="1">
    <citation type="submission" date="2011-01" db="EMBL/GenBank/DDBJ databases">
        <title>Whole genome sequence of Caldisericum exile AZM16c01.</title>
        <authorList>
            <person name="Narita-Yamada S."/>
            <person name="Kawakoshi A."/>
            <person name="Nakamura S."/>
            <person name="Sasagawa M."/>
            <person name="Fukada J."/>
            <person name="Sekine M."/>
            <person name="Kato Y."/>
            <person name="Fukai R."/>
            <person name="Sasaki K."/>
            <person name="Hanamaki A."/>
            <person name="Narita H."/>
            <person name="Konno Y."/>
            <person name="Mori K."/>
            <person name="Yamazaki S."/>
            <person name="Suzuki K."/>
            <person name="Fujita N."/>
        </authorList>
    </citation>
    <scope>NUCLEOTIDE SEQUENCE [LARGE SCALE GENOMIC DNA]</scope>
    <source>
        <strain evidence="4">DSM 21853 / NBRC 104410 / AZM16c01</strain>
    </source>
</reference>
<dbReference type="KEGG" id="cex:CSE_07780"/>
<evidence type="ECO:0000313" key="3">
    <source>
        <dbReference type="EMBL" id="BAL80904.1"/>
    </source>
</evidence>
<dbReference type="PANTHER" id="PTHR34351">
    <property type="entry name" value="SLR1927 PROTEIN-RELATED"/>
    <property type="match status" value="1"/>
</dbReference>
<dbReference type="Proteomes" id="UP000004793">
    <property type="component" value="Chromosome"/>
</dbReference>
<dbReference type="AlphaFoldDB" id="A0A7U6GEG6"/>
<protein>
    <recommendedName>
        <fullName evidence="2">DUF58 domain-containing protein</fullName>
    </recommendedName>
</protein>
<dbReference type="Pfam" id="PF01882">
    <property type="entry name" value="DUF58"/>
    <property type="match status" value="1"/>
</dbReference>
<gene>
    <name evidence="3" type="ordered locus">CSE_07780</name>
</gene>
<keyword evidence="1" id="KW-0812">Transmembrane</keyword>
<keyword evidence="1" id="KW-0472">Membrane</keyword>
<keyword evidence="4" id="KW-1185">Reference proteome</keyword>
<dbReference type="InterPro" id="IPR002881">
    <property type="entry name" value="DUF58"/>
</dbReference>
<keyword evidence="1" id="KW-1133">Transmembrane helix</keyword>
<evidence type="ECO:0000256" key="1">
    <source>
        <dbReference type="SAM" id="Phobius"/>
    </source>
</evidence>
<sequence length="401" mass="46225">MKYLKKGSKIFLLAVIILSLIFGGALYTLLFISLIYIVLYAVFINKVSIESFTDVSTYTLTLGSSFDLKYFVSGNSVLPIKISYEVLLPYYLIPISSGNKGKFFGRNISVENTIRCRGNRRGTYNVGEIEFRISDPLALFNRIIKSDNLKTIFVFPNIVPLEKLKILLSDPFEGQKAKYRINFDYSYVAGVREYNPFDPVSMIHWKQTAHRGKLMVKEFDFSASKKIYVALNLHKKSKRFQDNATSIAASVIYYANKFHLPNAIIVNSKPLIVSLPKTGEYHMLENFKLLSISIDESFETLEFIQKISDNVDFGSELFYIDKDMNLDALEEILKIKKNFSKINIILLVDDTFVKPNEKPPSYYFMEPAYVKRIASVEDVLRRESIYFYPIFGNEYLTVLER</sequence>
<proteinExistence type="predicted"/>
<organism evidence="3 4">
    <name type="scientific">Caldisericum exile (strain DSM 21853 / NBRC 104410 / AZM16c01)</name>
    <dbReference type="NCBI Taxonomy" id="511051"/>
    <lineage>
        <taxon>Bacteria</taxon>
        <taxon>Pseudomonadati</taxon>
        <taxon>Caldisericota/Cryosericota group</taxon>
        <taxon>Caldisericota</taxon>
        <taxon>Caldisericia</taxon>
        <taxon>Caldisericales</taxon>
        <taxon>Caldisericaceae</taxon>
        <taxon>Caldisericum</taxon>
    </lineage>
</organism>
<dbReference type="OrthoDB" id="9778037at2"/>
<accession>A0A7U6GEG6</accession>
<evidence type="ECO:0000313" key="4">
    <source>
        <dbReference type="Proteomes" id="UP000004793"/>
    </source>
</evidence>
<name>A0A7U6GEG6_CALEA</name>